<reference evidence="2 3" key="1">
    <citation type="submission" date="2017-05" db="EMBL/GenBank/DDBJ databases">
        <title>Biotechnological potential of actinobacteria isolated from South African environments.</title>
        <authorList>
            <person name="Le Roes-Hill M."/>
            <person name="Prins A."/>
            <person name="Durrell K.A."/>
        </authorList>
    </citation>
    <scope>NUCLEOTIDE SEQUENCE [LARGE SCALE GENOMIC DNA]</scope>
    <source>
        <strain evidence="2">BS2</strain>
    </source>
</reference>
<comment type="caution">
    <text evidence="2">The sequence shown here is derived from an EMBL/GenBank/DDBJ whole genome shotgun (WGS) entry which is preliminary data.</text>
</comment>
<evidence type="ECO:0000256" key="1">
    <source>
        <dbReference type="SAM" id="MobiDB-lite"/>
    </source>
</evidence>
<protein>
    <submittedName>
        <fullName evidence="2">Uncharacterized protein</fullName>
    </submittedName>
</protein>
<dbReference type="EMBL" id="NGFO01000075">
    <property type="protein sequence ID" value="OUC75509.1"/>
    <property type="molecule type" value="Genomic_DNA"/>
</dbReference>
<organism evidence="2 3">
    <name type="scientific">Gordonia lacunae</name>
    <dbReference type="NCBI Taxonomy" id="417102"/>
    <lineage>
        <taxon>Bacteria</taxon>
        <taxon>Bacillati</taxon>
        <taxon>Actinomycetota</taxon>
        <taxon>Actinomycetes</taxon>
        <taxon>Mycobacteriales</taxon>
        <taxon>Gordoniaceae</taxon>
        <taxon>Gordonia</taxon>
    </lineage>
</organism>
<accession>A0A243Q2M1</accession>
<dbReference type="STRING" id="417102.CA982_26100"/>
<dbReference type="Proteomes" id="UP000194632">
    <property type="component" value="Unassembled WGS sequence"/>
</dbReference>
<sequence>MPERTPPNWWQPPTPPDLDTPDFRNPPDPDYTQPPTDQPDLADWLAAVIASITPPTPVEPEGEDGAPSDEQLRDQFEEVIQEIADAATAAVGLQALSDGPLNAQRFGTEVHTLFKELMQLYLETNLDQWFGPDFILNLEESFIKASGLKRDNDTGRYEWDPYGSAGSARPDVVITRLVTDTAGNAIETVFLILDVKTGNADISNTWRDAVSRATDSAADIIRSIKPGVPRVLSRPPSTTTPPP</sequence>
<keyword evidence="3" id="KW-1185">Reference proteome</keyword>
<feature type="compositionally biased region" description="Low complexity" evidence="1">
    <location>
        <begin position="30"/>
        <end position="39"/>
    </location>
</feature>
<proteinExistence type="predicted"/>
<feature type="compositionally biased region" description="Pro residues" evidence="1">
    <location>
        <begin position="9"/>
        <end position="20"/>
    </location>
</feature>
<feature type="region of interest" description="Disordered" evidence="1">
    <location>
        <begin position="1"/>
        <end position="40"/>
    </location>
</feature>
<evidence type="ECO:0000313" key="3">
    <source>
        <dbReference type="Proteomes" id="UP000194632"/>
    </source>
</evidence>
<evidence type="ECO:0000313" key="2">
    <source>
        <dbReference type="EMBL" id="OUC75509.1"/>
    </source>
</evidence>
<dbReference type="AlphaFoldDB" id="A0A243Q2M1"/>
<gene>
    <name evidence="2" type="ORF">CA982_26100</name>
</gene>
<name>A0A243Q2M1_9ACTN</name>